<dbReference type="Gene3D" id="3.90.1150.10">
    <property type="entry name" value="Aspartate Aminotransferase, domain 1"/>
    <property type="match status" value="1"/>
</dbReference>
<feature type="domain" description="Aminotransferase class I/classII large" evidence="1">
    <location>
        <begin position="43"/>
        <end position="436"/>
    </location>
</feature>
<dbReference type="GO" id="GO:0030170">
    <property type="term" value="F:pyridoxal phosphate binding"/>
    <property type="evidence" value="ECO:0007669"/>
    <property type="project" value="InterPro"/>
</dbReference>
<dbReference type="Pfam" id="PF00155">
    <property type="entry name" value="Aminotran_1_2"/>
    <property type="match status" value="1"/>
</dbReference>
<keyword evidence="3" id="KW-1185">Reference proteome</keyword>
<evidence type="ECO:0000259" key="1">
    <source>
        <dbReference type="Pfam" id="PF00155"/>
    </source>
</evidence>
<organism evidence="2 3">
    <name type="scientific">Fusarium poae</name>
    <dbReference type="NCBI Taxonomy" id="36050"/>
    <lineage>
        <taxon>Eukaryota</taxon>
        <taxon>Fungi</taxon>
        <taxon>Dikarya</taxon>
        <taxon>Ascomycota</taxon>
        <taxon>Pezizomycotina</taxon>
        <taxon>Sordariomycetes</taxon>
        <taxon>Hypocreomycetidae</taxon>
        <taxon>Hypocreales</taxon>
        <taxon>Nectriaceae</taxon>
        <taxon>Fusarium</taxon>
    </lineage>
</organism>
<gene>
    <name evidence="2" type="ORF">FPOA_02312</name>
</gene>
<accession>A0A1B8B6L7</accession>
<dbReference type="SUPFAM" id="SSF53383">
    <property type="entry name" value="PLP-dependent transferases"/>
    <property type="match status" value="1"/>
</dbReference>
<dbReference type="PANTHER" id="PTHR42858:SF1">
    <property type="entry name" value="LD15494P"/>
    <property type="match status" value="1"/>
</dbReference>
<dbReference type="Proteomes" id="UP000091967">
    <property type="component" value="Unassembled WGS sequence"/>
</dbReference>
<dbReference type="InterPro" id="IPR015424">
    <property type="entry name" value="PyrdxlP-dep_Trfase"/>
</dbReference>
<dbReference type="GO" id="GO:0047536">
    <property type="term" value="F:2-aminoadipate transaminase activity"/>
    <property type="evidence" value="ECO:0007669"/>
    <property type="project" value="TreeGrafter"/>
</dbReference>
<dbReference type="OMA" id="FEDNGFQ"/>
<dbReference type="InterPro" id="IPR004839">
    <property type="entry name" value="Aminotransferase_I/II_large"/>
</dbReference>
<dbReference type="Gene3D" id="3.40.640.10">
    <property type="entry name" value="Type I PLP-dependent aspartate aminotransferase-like (Major domain)"/>
    <property type="match status" value="1"/>
</dbReference>
<comment type="caution">
    <text evidence="2">The sequence shown here is derived from an EMBL/GenBank/DDBJ whole genome shotgun (WGS) entry which is preliminary data.</text>
</comment>
<sequence>MSITDLYSSSENRIDLLRGCPAPSLLPADLLASACQRVLSNPNDHETLLNYGQPVGYQPLREALATWLSEQYQVNRDPDRLCITGGASQSLACILQSFTDPAHTRAIWMVAPCYFLAASIFEDSGFANRLKAISEDDEGINIEELEQKLAEHDRSWATFLSETKSFKSVGPNRKLYRHIIYLVPTCGNPSGKTLPLHRRKDLVRLARRHDALVICDDVYDFLQWPLDGSTPSEQPRNVVIQRLSDIDRDLDIAEEEVMVTDFGNAVSNGTFSKLAGPGVRTGWVEGTPAFVTGLSMTGSSMSGGPPSQLCAAIMAELVQTKELQRHLERQMKPVLQRREILMREAISKYLFPYGVQIAQRRNVGINGGYFIWLRLGPSQSAQKVAQAVLQEKSVLVGNGNFFNVKGDSQKFSFDSNIRLCFAWEDEDRMVEGVRRLGEVLGHCTEA</sequence>
<dbReference type="FunFam" id="3.40.640.10:FF:000080">
    <property type="entry name" value="Aminotransferase, putative"/>
    <property type="match status" value="1"/>
</dbReference>
<evidence type="ECO:0000313" key="3">
    <source>
        <dbReference type="Proteomes" id="UP000091967"/>
    </source>
</evidence>
<dbReference type="CDD" id="cd00609">
    <property type="entry name" value="AAT_like"/>
    <property type="match status" value="1"/>
</dbReference>
<proteinExistence type="predicted"/>
<dbReference type="PANTHER" id="PTHR42858">
    <property type="entry name" value="AMINOTRANSFERASE"/>
    <property type="match status" value="1"/>
</dbReference>
<evidence type="ECO:0000313" key="2">
    <source>
        <dbReference type="EMBL" id="OBS28373.1"/>
    </source>
</evidence>
<dbReference type="AlphaFoldDB" id="A0A1B8B6L7"/>
<dbReference type="EMBL" id="LYXU01000001">
    <property type="protein sequence ID" value="OBS28373.1"/>
    <property type="molecule type" value="Genomic_DNA"/>
</dbReference>
<dbReference type="InterPro" id="IPR015421">
    <property type="entry name" value="PyrdxlP-dep_Trfase_major"/>
</dbReference>
<dbReference type="OrthoDB" id="7042322at2759"/>
<dbReference type="STRING" id="36050.A0A1B8B6L7"/>
<protein>
    <recommendedName>
        <fullName evidence="1">Aminotransferase class I/classII large domain-containing protein</fullName>
    </recommendedName>
</protein>
<dbReference type="InterPro" id="IPR015422">
    <property type="entry name" value="PyrdxlP-dep_Trfase_small"/>
</dbReference>
<reference evidence="2 3" key="1">
    <citation type="submission" date="2016-06" db="EMBL/GenBank/DDBJ databases">
        <title>Living apart together: crosstalk between the core and supernumerary genomes in a fungal plant pathogen.</title>
        <authorList>
            <person name="Vanheule A."/>
            <person name="Audenaert K."/>
            <person name="Warris S."/>
            <person name="Van De Geest H."/>
            <person name="Schijlen E."/>
            <person name="Hofte M."/>
            <person name="De Saeger S."/>
            <person name="Haesaert G."/>
            <person name="Waalwijk C."/>
            <person name="Van Der Lee T."/>
        </authorList>
    </citation>
    <scope>NUCLEOTIDE SEQUENCE [LARGE SCALE GENOMIC DNA]</scope>
    <source>
        <strain evidence="2 3">2516</strain>
    </source>
</reference>
<name>A0A1B8B6L7_FUSPO</name>